<name>W8UGE3_KLEPN</name>
<dbReference type="InterPro" id="IPR002052">
    <property type="entry name" value="DNA_methylase_N6_adenine_CS"/>
</dbReference>
<organism evidence="9 10">
    <name type="scientific">Klebsiella pneumoniae 30684/NJST258_2</name>
    <dbReference type="NCBI Taxonomy" id="1420013"/>
    <lineage>
        <taxon>Bacteria</taxon>
        <taxon>Pseudomonadati</taxon>
        <taxon>Pseudomonadota</taxon>
        <taxon>Gammaproteobacteria</taxon>
        <taxon>Enterobacterales</taxon>
        <taxon>Enterobacteriaceae</taxon>
        <taxon>Klebsiella/Raoultella group</taxon>
        <taxon>Klebsiella</taxon>
        <taxon>Klebsiella pneumoniae complex</taxon>
    </lineage>
</organism>
<gene>
    <name evidence="9" type="ORF">KPNJ2_01320</name>
</gene>
<sequence>MLHHLSGNRRAERQTLQWGCCMSTILKWAGNKTAIMHELKKHLPAGPRLVEPFAGSCAVMMATEYPHYLVADINPDLINLYREIATNASDFIERAKHLFKIFNSADGYYDSRDSFNQDKDPEWQAPLFLFLNRHCYRGLCRYNKKGEFNAPYGHYKKPYFPENEIRAFAEKATRATFICASYDETLALLVPGDVIYCDPPYDGTFSNYHTAGFTQDDQYQLASILERRASEGHPVIVSNSDTSLTRSLYRNFTHDRINVKRSIGVAAGEGKSADELIAVLKPGVWAGFDLAGGPDRSVVHEVRA</sequence>
<evidence type="ECO:0000256" key="7">
    <source>
        <dbReference type="PIRSR" id="PIRSR000398-1"/>
    </source>
</evidence>
<dbReference type="PANTHER" id="PTHR30481">
    <property type="entry name" value="DNA ADENINE METHYLASE"/>
    <property type="match status" value="1"/>
</dbReference>
<dbReference type="HOGENOM" id="CLU_063430_0_1_6"/>
<feature type="binding site" evidence="7">
    <location>
        <position position="32"/>
    </location>
    <ligand>
        <name>S-adenosyl-L-methionine</name>
        <dbReference type="ChEBI" id="CHEBI:59789"/>
    </ligand>
</feature>
<feature type="binding site" evidence="7">
    <location>
        <position position="198"/>
    </location>
    <ligand>
        <name>S-adenosyl-L-methionine</name>
        <dbReference type="ChEBI" id="CHEBI:59789"/>
    </ligand>
</feature>
<evidence type="ECO:0000313" key="10">
    <source>
        <dbReference type="Proteomes" id="UP000019586"/>
    </source>
</evidence>
<comment type="catalytic activity">
    <reaction evidence="6 8">
        <text>a 2'-deoxyadenosine in DNA + S-adenosyl-L-methionine = an N(6)-methyl-2'-deoxyadenosine in DNA + S-adenosyl-L-homocysteine + H(+)</text>
        <dbReference type="Rhea" id="RHEA:15197"/>
        <dbReference type="Rhea" id="RHEA-COMP:12418"/>
        <dbReference type="Rhea" id="RHEA-COMP:12419"/>
        <dbReference type="ChEBI" id="CHEBI:15378"/>
        <dbReference type="ChEBI" id="CHEBI:57856"/>
        <dbReference type="ChEBI" id="CHEBI:59789"/>
        <dbReference type="ChEBI" id="CHEBI:90615"/>
        <dbReference type="ChEBI" id="CHEBI:90616"/>
        <dbReference type="EC" id="2.1.1.72"/>
    </reaction>
</comment>
<dbReference type="GO" id="GO:0009307">
    <property type="term" value="P:DNA restriction-modification system"/>
    <property type="evidence" value="ECO:0007669"/>
    <property type="project" value="InterPro"/>
</dbReference>
<accession>W8UGE3</accession>
<reference evidence="9 10" key="1">
    <citation type="journal article" date="2014" name="Proc. Natl. Acad. Sci. U.S.A.">
        <title>Molecular dissection of the evolution of carbapenem-resistant multilocus sequence type 258 Klebsiella pneumoniae.</title>
        <authorList>
            <person name="Deleo F.R."/>
            <person name="Chen L."/>
            <person name="Porcella S.F."/>
            <person name="Martens C.A."/>
            <person name="Kobayashi S.D."/>
            <person name="Porter A.R."/>
            <person name="Chavda K.D."/>
            <person name="Jacobs M.R."/>
            <person name="Mathema B."/>
            <person name="Olsen R.J."/>
            <person name="Bonomo R.A."/>
            <person name="Musser J.M."/>
            <person name="Kreiswirth B.N."/>
        </authorList>
    </citation>
    <scope>NUCLEOTIDE SEQUENCE [LARGE SCALE GENOMIC DNA]</scope>
    <source>
        <strain evidence="9">30684/NJST258_2</strain>
    </source>
</reference>
<dbReference type="KEGG" id="kps:KPNJ2_01320"/>
<feature type="binding site" evidence="7">
    <location>
        <position position="28"/>
    </location>
    <ligand>
        <name>S-adenosyl-L-methionine</name>
        <dbReference type="ChEBI" id="CHEBI:59789"/>
    </ligand>
</feature>
<dbReference type="PIRSF" id="PIRSF000398">
    <property type="entry name" value="M_m6A_EcoRV"/>
    <property type="match status" value="1"/>
</dbReference>
<evidence type="ECO:0000256" key="8">
    <source>
        <dbReference type="RuleBase" id="RU361257"/>
    </source>
</evidence>
<proteinExistence type="inferred from homology"/>
<dbReference type="PATRIC" id="fig|1420013.3.peg.1265"/>
<evidence type="ECO:0000256" key="2">
    <source>
        <dbReference type="ARBA" id="ARBA00011900"/>
    </source>
</evidence>
<dbReference type="SUPFAM" id="SSF53335">
    <property type="entry name" value="S-adenosyl-L-methionine-dependent methyltransferases"/>
    <property type="match status" value="1"/>
</dbReference>
<dbReference type="PROSITE" id="PS00092">
    <property type="entry name" value="N6_MTASE"/>
    <property type="match status" value="1"/>
</dbReference>
<comment type="similarity">
    <text evidence="1 8">Belongs to the N(4)/N(6)-methyltransferase family.</text>
</comment>
<dbReference type="Gene3D" id="1.10.1020.10">
    <property type="entry name" value="Adenine-specific Methyltransferase, Domain 2"/>
    <property type="match status" value="1"/>
</dbReference>
<evidence type="ECO:0000256" key="5">
    <source>
        <dbReference type="ARBA" id="ARBA00022691"/>
    </source>
</evidence>
<evidence type="ECO:0000313" key="9">
    <source>
        <dbReference type="EMBL" id="AHM78100.1"/>
    </source>
</evidence>
<dbReference type="GO" id="GO:0006298">
    <property type="term" value="P:mismatch repair"/>
    <property type="evidence" value="ECO:0007669"/>
    <property type="project" value="TreeGrafter"/>
</dbReference>
<evidence type="ECO:0000256" key="1">
    <source>
        <dbReference type="ARBA" id="ARBA00006594"/>
    </source>
</evidence>
<dbReference type="InterPro" id="IPR029063">
    <property type="entry name" value="SAM-dependent_MTases_sf"/>
</dbReference>
<evidence type="ECO:0000256" key="4">
    <source>
        <dbReference type="ARBA" id="ARBA00022679"/>
    </source>
</evidence>
<evidence type="ECO:0000256" key="3">
    <source>
        <dbReference type="ARBA" id="ARBA00022603"/>
    </source>
</evidence>
<dbReference type="Proteomes" id="UP000019586">
    <property type="component" value="Chromosome"/>
</dbReference>
<dbReference type="AlphaFoldDB" id="W8UGE3"/>
<keyword evidence="3 8" id="KW-0489">Methyltransferase</keyword>
<dbReference type="InterPro" id="IPR023095">
    <property type="entry name" value="Ade_MeTrfase_dom_2"/>
</dbReference>
<dbReference type="EC" id="2.1.1.72" evidence="2 8"/>
<dbReference type="PANTHER" id="PTHR30481:SF3">
    <property type="entry name" value="DNA ADENINE METHYLASE"/>
    <property type="match status" value="1"/>
</dbReference>
<protein>
    <recommendedName>
        <fullName evidence="2 8">Site-specific DNA-methyltransferase (adenine-specific)</fullName>
        <ecNumber evidence="2 8">2.1.1.72</ecNumber>
    </recommendedName>
</protein>
<feature type="binding site" evidence="7">
    <location>
        <position position="72"/>
    </location>
    <ligand>
        <name>S-adenosyl-L-methionine</name>
        <dbReference type="ChEBI" id="CHEBI:59789"/>
    </ligand>
</feature>
<dbReference type="GO" id="GO:1904047">
    <property type="term" value="F:S-adenosyl-L-methionine binding"/>
    <property type="evidence" value="ECO:0007669"/>
    <property type="project" value="TreeGrafter"/>
</dbReference>
<dbReference type="InterPro" id="IPR012263">
    <property type="entry name" value="M_m6A_EcoRV"/>
</dbReference>
<dbReference type="GO" id="GO:0043565">
    <property type="term" value="F:sequence-specific DNA binding"/>
    <property type="evidence" value="ECO:0007669"/>
    <property type="project" value="TreeGrafter"/>
</dbReference>
<evidence type="ECO:0000256" key="6">
    <source>
        <dbReference type="ARBA" id="ARBA00047942"/>
    </source>
</evidence>
<dbReference type="Pfam" id="PF02086">
    <property type="entry name" value="MethyltransfD12"/>
    <property type="match status" value="1"/>
</dbReference>
<keyword evidence="4 8" id="KW-0808">Transferase</keyword>
<dbReference type="NCBIfam" id="TIGR00571">
    <property type="entry name" value="dam"/>
    <property type="match status" value="1"/>
</dbReference>
<dbReference type="InterPro" id="IPR012327">
    <property type="entry name" value="MeTrfase_D12"/>
</dbReference>
<dbReference type="PRINTS" id="PR00505">
    <property type="entry name" value="D12N6MTFRASE"/>
</dbReference>
<keyword evidence="5 8" id="KW-0949">S-adenosyl-L-methionine</keyword>
<dbReference type="EMBL" id="CP006918">
    <property type="protein sequence ID" value="AHM78100.1"/>
    <property type="molecule type" value="Genomic_DNA"/>
</dbReference>
<dbReference type="GO" id="GO:0032259">
    <property type="term" value="P:methylation"/>
    <property type="evidence" value="ECO:0007669"/>
    <property type="project" value="UniProtKB-KW"/>
</dbReference>
<dbReference type="GO" id="GO:0009007">
    <property type="term" value="F:site-specific DNA-methyltransferase (adenine-specific) activity"/>
    <property type="evidence" value="ECO:0007669"/>
    <property type="project" value="UniProtKB-UniRule"/>
</dbReference>
<dbReference type="Gene3D" id="3.40.50.150">
    <property type="entry name" value="Vaccinia Virus protein VP39"/>
    <property type="match status" value="1"/>
</dbReference>